<feature type="domain" description="N-terminal" evidence="1">
    <location>
        <begin position="10"/>
        <end position="95"/>
    </location>
</feature>
<dbReference type="Pfam" id="PF08401">
    <property type="entry name" value="ArdcN"/>
    <property type="match status" value="1"/>
</dbReference>
<sequence length="263" mass="29952">MNDNVKATLNSILDRFENGDIPEVVSYAMFPIADIPSAQWSLLNRTLMMISGTADGRGFKQWKKAERYVKKGSKAFYILVPYIKKTEDNGQEKEKLMGFMVKPVFRMEDTDGKDLEYNTVKLPDLPFMERAMEWGISVKAIPGNYRYYGYYAPSKKVIALATLEEKTFFHELSHVAHEKVKGGLCCGQNPLEEIVAELSAQTLCRIVGKQDKDTLGNSYRYIKSYADKLNISPYRACLRVISDTEKVLNLILKGEEVEFKKVA</sequence>
<evidence type="ECO:0000313" key="2">
    <source>
        <dbReference type="EMBL" id="QTA79831.1"/>
    </source>
</evidence>
<keyword evidence="3" id="KW-1185">Reference proteome</keyword>
<protein>
    <recommendedName>
        <fullName evidence="1">N-terminal domain-containing protein</fullName>
    </recommendedName>
</protein>
<accession>A0A975B6R6</accession>
<evidence type="ECO:0000313" key="3">
    <source>
        <dbReference type="Proteomes" id="UP000663720"/>
    </source>
</evidence>
<dbReference type="AlphaFoldDB" id="A0A975B6R6"/>
<dbReference type="RefSeq" id="WP_207691538.1">
    <property type="nucleotide sequence ID" value="NZ_CP061799.1"/>
</dbReference>
<dbReference type="InterPro" id="IPR013610">
    <property type="entry name" value="ArdC_N"/>
</dbReference>
<dbReference type="EMBL" id="CP061799">
    <property type="protein sequence ID" value="QTA79831.1"/>
    <property type="molecule type" value="Genomic_DNA"/>
</dbReference>
<evidence type="ECO:0000259" key="1">
    <source>
        <dbReference type="Pfam" id="PF08401"/>
    </source>
</evidence>
<dbReference type="Proteomes" id="UP000663720">
    <property type="component" value="Chromosome"/>
</dbReference>
<gene>
    <name evidence="2" type="ORF">dnl_21130</name>
</gene>
<organism evidence="2 3">
    <name type="scientific">Desulfonema limicola</name>
    <dbReference type="NCBI Taxonomy" id="45656"/>
    <lineage>
        <taxon>Bacteria</taxon>
        <taxon>Pseudomonadati</taxon>
        <taxon>Thermodesulfobacteriota</taxon>
        <taxon>Desulfobacteria</taxon>
        <taxon>Desulfobacterales</taxon>
        <taxon>Desulfococcaceae</taxon>
        <taxon>Desulfonema</taxon>
    </lineage>
</organism>
<proteinExistence type="predicted"/>
<reference evidence="2" key="1">
    <citation type="journal article" date="2021" name="Microb. Physiol.">
        <title>Proteogenomic Insights into the Physiology of Marine, Sulfate-Reducing, Filamentous Desulfonema limicola and Desulfonema magnum.</title>
        <authorList>
            <person name="Schnaars V."/>
            <person name="Wohlbrand L."/>
            <person name="Scheve S."/>
            <person name="Hinrichs C."/>
            <person name="Reinhardt R."/>
            <person name="Rabus R."/>
        </authorList>
    </citation>
    <scope>NUCLEOTIDE SEQUENCE</scope>
    <source>
        <strain evidence="2">5ac10</strain>
    </source>
</reference>
<dbReference type="GO" id="GO:0003697">
    <property type="term" value="F:single-stranded DNA binding"/>
    <property type="evidence" value="ECO:0007669"/>
    <property type="project" value="InterPro"/>
</dbReference>
<name>A0A975B6R6_9BACT</name>
<dbReference type="KEGG" id="dli:dnl_21130"/>